<dbReference type="InterPro" id="IPR009057">
    <property type="entry name" value="Homeodomain-like_sf"/>
</dbReference>
<dbReference type="SUPFAM" id="SSF46689">
    <property type="entry name" value="Homeodomain-like"/>
    <property type="match status" value="1"/>
</dbReference>
<keyword evidence="2" id="KW-0238">DNA-binding</keyword>
<dbReference type="Pfam" id="PF14525">
    <property type="entry name" value="AraC_binding_2"/>
    <property type="match status" value="1"/>
</dbReference>
<evidence type="ECO:0000313" key="5">
    <source>
        <dbReference type="EMBL" id="KAF1019415.1"/>
    </source>
</evidence>
<sequence length="317" mass="34511">MTSLSLSTDDLAARERAGQWCEWVGSHFGGLRTDVYGDALVEGRILADSAGEVVLTRLQASRHRVHRSQEHARHGEEAYLKIVAPWQGASRVRQDGREAWAHTGQWVAYDTTASYAVDNPGACDHLIVMLPKARVGLDAATLARALGRTHAGVAGISRIALEAMRSTYQELPVLSAEAARGAGEALVHLVRLSLLELAGQAAENQPLALADRIRHAVALRLREPDLSADSIAQALGCSRRSVYQAIAASPDWEPELSLQGYIQRCRLQACMQALRADRGRSVTDIAFEWGFVSSSHFSRAFRAHAGLSPSDYRAQQS</sequence>
<name>A0A7V8FLQ5_9BURK</name>
<dbReference type="SMART" id="SM00342">
    <property type="entry name" value="HTH_ARAC"/>
    <property type="match status" value="1"/>
</dbReference>
<accession>A0A7V8FLQ5</accession>
<dbReference type="GO" id="GO:0043565">
    <property type="term" value="F:sequence-specific DNA binding"/>
    <property type="evidence" value="ECO:0007669"/>
    <property type="project" value="InterPro"/>
</dbReference>
<evidence type="ECO:0000313" key="6">
    <source>
        <dbReference type="Proteomes" id="UP000461670"/>
    </source>
</evidence>
<dbReference type="GO" id="GO:0003700">
    <property type="term" value="F:DNA-binding transcription factor activity"/>
    <property type="evidence" value="ECO:0007669"/>
    <property type="project" value="InterPro"/>
</dbReference>
<dbReference type="InterPro" id="IPR018060">
    <property type="entry name" value="HTH_AraC"/>
</dbReference>
<evidence type="ECO:0000256" key="3">
    <source>
        <dbReference type="ARBA" id="ARBA00023163"/>
    </source>
</evidence>
<dbReference type="Gene3D" id="1.10.10.60">
    <property type="entry name" value="Homeodomain-like"/>
    <property type="match status" value="1"/>
</dbReference>
<dbReference type="Proteomes" id="UP000461670">
    <property type="component" value="Unassembled WGS sequence"/>
</dbReference>
<organism evidence="5 6">
    <name type="scientific">Paracidovorax wautersii</name>
    <dbReference type="NCBI Taxonomy" id="1177982"/>
    <lineage>
        <taxon>Bacteria</taxon>
        <taxon>Pseudomonadati</taxon>
        <taxon>Pseudomonadota</taxon>
        <taxon>Betaproteobacteria</taxon>
        <taxon>Burkholderiales</taxon>
        <taxon>Comamonadaceae</taxon>
        <taxon>Paracidovorax</taxon>
    </lineage>
</organism>
<evidence type="ECO:0000256" key="1">
    <source>
        <dbReference type="ARBA" id="ARBA00023015"/>
    </source>
</evidence>
<dbReference type="InterPro" id="IPR020449">
    <property type="entry name" value="Tscrpt_reg_AraC-type_HTH"/>
</dbReference>
<gene>
    <name evidence="5" type="primary">feaR</name>
    <name evidence="5" type="ORF">GAK30_03141</name>
</gene>
<proteinExistence type="predicted"/>
<feature type="domain" description="HTH araC/xylS-type" evidence="4">
    <location>
        <begin position="211"/>
        <end position="315"/>
    </location>
</feature>
<evidence type="ECO:0000259" key="4">
    <source>
        <dbReference type="PROSITE" id="PS01124"/>
    </source>
</evidence>
<protein>
    <submittedName>
        <fullName evidence="5">Transcriptional activator FeaR</fullName>
    </submittedName>
</protein>
<dbReference type="InterPro" id="IPR035418">
    <property type="entry name" value="AraC-bd_2"/>
</dbReference>
<dbReference type="PANTHER" id="PTHR46796:SF6">
    <property type="entry name" value="ARAC SUBFAMILY"/>
    <property type="match status" value="1"/>
</dbReference>
<dbReference type="Pfam" id="PF12833">
    <property type="entry name" value="HTH_18"/>
    <property type="match status" value="1"/>
</dbReference>
<evidence type="ECO:0000256" key="2">
    <source>
        <dbReference type="ARBA" id="ARBA00023125"/>
    </source>
</evidence>
<dbReference type="PROSITE" id="PS01124">
    <property type="entry name" value="HTH_ARAC_FAMILY_2"/>
    <property type="match status" value="1"/>
</dbReference>
<dbReference type="AlphaFoldDB" id="A0A7V8FLQ5"/>
<dbReference type="PANTHER" id="PTHR46796">
    <property type="entry name" value="HTH-TYPE TRANSCRIPTIONAL ACTIVATOR RHAS-RELATED"/>
    <property type="match status" value="1"/>
</dbReference>
<keyword evidence="1" id="KW-0805">Transcription regulation</keyword>
<comment type="caution">
    <text evidence="5">The sequence shown here is derived from an EMBL/GenBank/DDBJ whole genome shotgun (WGS) entry which is preliminary data.</text>
</comment>
<reference evidence="6" key="1">
    <citation type="journal article" date="2020" name="MBio">
        <title>Horizontal gene transfer to a defensive symbiont with a reduced genome amongst a multipartite beetle microbiome.</title>
        <authorList>
            <person name="Waterworth S.C."/>
            <person name="Florez L.V."/>
            <person name="Rees E.R."/>
            <person name="Hertweck C."/>
            <person name="Kaltenpoth M."/>
            <person name="Kwan J.C."/>
        </authorList>
    </citation>
    <scope>NUCLEOTIDE SEQUENCE [LARGE SCALE GENOMIC DNA]</scope>
</reference>
<dbReference type="PRINTS" id="PR00032">
    <property type="entry name" value="HTHARAC"/>
</dbReference>
<dbReference type="EMBL" id="WNDQ01000056">
    <property type="protein sequence ID" value="KAF1019415.1"/>
    <property type="molecule type" value="Genomic_DNA"/>
</dbReference>
<dbReference type="InterPro" id="IPR050204">
    <property type="entry name" value="AraC_XylS_family_regulators"/>
</dbReference>
<keyword evidence="3" id="KW-0804">Transcription</keyword>